<name>A0A0S3RE95_PHAAN</name>
<sequence>RRQICCLQQQKLLRLRDESTRCTPLVQELLRQPACPKTTSANTTKRRQTTLRTLSISPWSFRLAPIDHASHFTQCQSDGPIAL</sequence>
<dbReference type="EMBL" id="AP015035">
    <property type="protein sequence ID" value="BAT78830.1"/>
    <property type="molecule type" value="Genomic_DNA"/>
</dbReference>
<accession>A0A0S3RE95</accession>
<evidence type="ECO:0000313" key="2">
    <source>
        <dbReference type="Proteomes" id="UP000291084"/>
    </source>
</evidence>
<feature type="non-terminal residue" evidence="1">
    <location>
        <position position="1"/>
    </location>
</feature>
<protein>
    <submittedName>
        <fullName evidence="1">Uncharacterized protein</fullName>
    </submittedName>
</protein>
<gene>
    <name evidence="1" type="primary">Vigan.02G157000</name>
    <name evidence="1" type="ORF">VIGAN_02157000</name>
</gene>
<dbReference type="Proteomes" id="UP000291084">
    <property type="component" value="Chromosome 2"/>
</dbReference>
<dbReference type="AlphaFoldDB" id="A0A0S3RE95"/>
<organism evidence="1 2">
    <name type="scientific">Vigna angularis var. angularis</name>
    <dbReference type="NCBI Taxonomy" id="157739"/>
    <lineage>
        <taxon>Eukaryota</taxon>
        <taxon>Viridiplantae</taxon>
        <taxon>Streptophyta</taxon>
        <taxon>Embryophyta</taxon>
        <taxon>Tracheophyta</taxon>
        <taxon>Spermatophyta</taxon>
        <taxon>Magnoliopsida</taxon>
        <taxon>eudicotyledons</taxon>
        <taxon>Gunneridae</taxon>
        <taxon>Pentapetalae</taxon>
        <taxon>rosids</taxon>
        <taxon>fabids</taxon>
        <taxon>Fabales</taxon>
        <taxon>Fabaceae</taxon>
        <taxon>Papilionoideae</taxon>
        <taxon>50 kb inversion clade</taxon>
        <taxon>NPAAA clade</taxon>
        <taxon>indigoferoid/millettioid clade</taxon>
        <taxon>Phaseoleae</taxon>
        <taxon>Vigna</taxon>
    </lineage>
</organism>
<reference evidence="1 2" key="1">
    <citation type="journal article" date="2015" name="Sci. Rep.">
        <title>The power of single molecule real-time sequencing technology in the de novo assembly of a eukaryotic genome.</title>
        <authorList>
            <person name="Sakai H."/>
            <person name="Naito K."/>
            <person name="Ogiso-Tanaka E."/>
            <person name="Takahashi Y."/>
            <person name="Iseki K."/>
            <person name="Muto C."/>
            <person name="Satou K."/>
            <person name="Teruya K."/>
            <person name="Shiroma A."/>
            <person name="Shimoji M."/>
            <person name="Hirano T."/>
            <person name="Itoh T."/>
            <person name="Kaga A."/>
            <person name="Tomooka N."/>
        </authorList>
    </citation>
    <scope>NUCLEOTIDE SEQUENCE [LARGE SCALE GENOMIC DNA]</scope>
    <source>
        <strain evidence="2">cv. Shumari</strain>
    </source>
</reference>
<proteinExistence type="predicted"/>
<evidence type="ECO:0000313" key="1">
    <source>
        <dbReference type="EMBL" id="BAT78830.1"/>
    </source>
</evidence>
<keyword evidence="2" id="KW-1185">Reference proteome</keyword>